<dbReference type="GeneID" id="100369133"/>
<keyword evidence="2" id="KW-1185">Reference proteome</keyword>
<feature type="compositionally biased region" description="Basic residues" evidence="1">
    <location>
        <begin position="39"/>
        <end position="50"/>
    </location>
</feature>
<dbReference type="RefSeq" id="XP_002736193.1">
    <property type="nucleotide sequence ID" value="XM_002736147.2"/>
</dbReference>
<dbReference type="Proteomes" id="UP000694865">
    <property type="component" value="Unplaced"/>
</dbReference>
<sequence length="1086" mass="123318">MATNKADEDEDLLKLASPIGKRSFARMVSWEFSKPVEPKRRRRKSGRKQKKEFCENEKEDDDMKIEHDDDDYVDGCFSSDDYFTAEEDICSSSDDEALSLDKLSLQGAAVELPKQERKAGRSKKQKRRRKKIYRQTELDFFSPFMDDESTDVVIVEDLNPVRDVPTLMEICLKTCRKEKNQQIPVLHQQKVILKCRQTLHSCQLKWLHRELARSETFVNGDSVMDGRSIFEAGSNSDEAALRDILPNLACKSYMIRTIHSRHPLCTIGQVIAALAHTVDIMLPSSFKYRHTSKDEVLDEDACIQYSVDKVKLALKARYPALIDKLFDVALCYVWWARGQIPQAAKALFEAKVTTAKEPEVSQCLQKAIFLNDCGLVYVMFGDAFAAGRCYREAADVGSNLTLHSQNAQFMQSLILSAFAWSQGLLNKSAAVNSCDAWNAALSSQKDCPYRVVQAAVEAFLCFHAGHSTGPFLSKDEETQAWLEEAEKKINDMVKIHSKLAVHHAFVLAMLGREGESLQALRNYTYYGTFDHINGFPARQIRHSTRKSPLNPLIEVARQTNKPVPVLSMLWRRQYIHPMLTTDNVPPVADNVGTHLNLRITDDGYITGDMSMNLPPMRALLLDPYDGSVCIPHTPSVSESWFSLVESTMQKFLLPVPQQIYSDPTQKIVVDLIQVNRCEQSHGTSQVRILQWRSPGKFYQLNLGSAIRKTAKKIILEEAKKQHQIKEIKDYEMKTKKLEEHYERGWQFSYYHNFTIGLCKCGEKKLKGKRSPVDLYNARVKNIIRFGKSTILLLIQTYLPSPDKCDTLVFIDCSSFDTFLNPVIHYGHDKNYHFKNSTVPISNCSQPRHHETKLIAIVQDNRFVIKSESAECSKDWKPVTLFQPKQFVAGHNTFFIRTKTSLVVLDADTLLPLEVTFNKINVDNSSQSTSVWLDKELYHIDVLASRIITRSGPTGDDVEFYRLIFAADDQVFLLDRPCINSGDNPAPLNVTAEVEIPGRAVEACYISEQAGFVVAVTLNDNSDKLHQDHLIWYSTSGELCGVLPFLGNGPHHLYNVYLPGKQNEDNTEGWYLYFTDGHGGLCCCKIF</sequence>
<evidence type="ECO:0000313" key="3">
    <source>
        <dbReference type="RefSeq" id="XP_002736193.1"/>
    </source>
</evidence>
<proteinExistence type="predicted"/>
<protein>
    <submittedName>
        <fullName evidence="3">Uncharacterized protein LOC100369133</fullName>
    </submittedName>
</protein>
<organism evidence="2 3">
    <name type="scientific">Saccoglossus kowalevskii</name>
    <name type="common">Acorn worm</name>
    <dbReference type="NCBI Taxonomy" id="10224"/>
    <lineage>
        <taxon>Eukaryota</taxon>
        <taxon>Metazoa</taxon>
        <taxon>Hemichordata</taxon>
        <taxon>Enteropneusta</taxon>
        <taxon>Harrimaniidae</taxon>
        <taxon>Saccoglossus</taxon>
    </lineage>
</organism>
<reference evidence="3" key="1">
    <citation type="submission" date="2025-08" db="UniProtKB">
        <authorList>
            <consortium name="RefSeq"/>
        </authorList>
    </citation>
    <scope>IDENTIFICATION</scope>
    <source>
        <tissue evidence="3">Testes</tissue>
    </source>
</reference>
<feature type="region of interest" description="Disordered" evidence="1">
    <location>
        <begin position="35"/>
        <end position="66"/>
    </location>
</feature>
<name>A0ABM0GS69_SACKO</name>
<evidence type="ECO:0000313" key="2">
    <source>
        <dbReference type="Proteomes" id="UP000694865"/>
    </source>
</evidence>
<gene>
    <name evidence="3" type="primary">LOC100369133</name>
</gene>
<feature type="compositionally biased region" description="Acidic residues" evidence="1">
    <location>
        <begin position="57"/>
        <end position="66"/>
    </location>
</feature>
<accession>A0ABM0GS69</accession>
<evidence type="ECO:0000256" key="1">
    <source>
        <dbReference type="SAM" id="MobiDB-lite"/>
    </source>
</evidence>